<keyword evidence="3" id="KW-1185">Reference proteome</keyword>
<evidence type="ECO:0000256" key="1">
    <source>
        <dbReference type="SAM" id="Phobius"/>
    </source>
</evidence>
<dbReference type="Proteomes" id="UP000653411">
    <property type="component" value="Unassembled WGS sequence"/>
</dbReference>
<proteinExistence type="predicted"/>
<sequence>MFTTVLKEVSGFFDRRALATVFFPSLVFWTGAALTAGLAEHKTGQGVRVWAHQPGVVQAGIVVGWIAFVVFWSLLWQASGAALDRLFQGYWPQEGPLSVLTRRGSRRHARARQDLIARDRELEQAEIAASAERAAFPEPGAVAAPTVVWPTERIEAELDALETILRLQITSDPLSGWSTRCRDLAEQLAPHSGTTQDETWKRRLGRFAVAANELAHALEEAELALREERSTVQQQLFLRYPQPPVKPLPTSLGNIVRAAEQHPRVRYGLDPVVIWSRLQPVLPADDADAVRRAKASLDLLCTLAAYIGLFGLPIATWVAFRVPDPGRPALLWAALGSAGACAVGTWGTAHRSKLWLLTLLLFGASAVPLVLTLANHSAELLGTRTVVLRLGLATLFCTDIVTLSLIAYRGAVQAGITFAEKVRSTFDLHRSRVLEGMRLRAPSDLAEERRTWAALCAFLYRGALPEVGTLQYAEPAPTSCASGPAQAAPPG</sequence>
<keyword evidence="1" id="KW-1133">Transmembrane helix</keyword>
<dbReference type="EMBL" id="BMML01000018">
    <property type="protein sequence ID" value="GGN30566.1"/>
    <property type="molecule type" value="Genomic_DNA"/>
</dbReference>
<accession>A0A918CUQ9</accession>
<evidence type="ECO:0000313" key="3">
    <source>
        <dbReference type="Proteomes" id="UP000653411"/>
    </source>
</evidence>
<feature type="transmembrane region" description="Helical" evidence="1">
    <location>
        <begin position="386"/>
        <end position="408"/>
    </location>
</feature>
<evidence type="ECO:0000313" key="2">
    <source>
        <dbReference type="EMBL" id="GGN30566.1"/>
    </source>
</evidence>
<gene>
    <name evidence="2" type="ORF">GCM10011578_067790</name>
</gene>
<dbReference type="AlphaFoldDB" id="A0A918CUQ9"/>
<feature type="transmembrane region" description="Helical" evidence="1">
    <location>
        <begin position="329"/>
        <end position="347"/>
    </location>
</feature>
<reference evidence="2" key="1">
    <citation type="journal article" date="2014" name="Int. J. Syst. Evol. Microbiol.">
        <title>Complete genome sequence of Corynebacterium casei LMG S-19264T (=DSM 44701T), isolated from a smear-ripened cheese.</title>
        <authorList>
            <consortium name="US DOE Joint Genome Institute (JGI-PGF)"/>
            <person name="Walter F."/>
            <person name="Albersmeier A."/>
            <person name="Kalinowski J."/>
            <person name="Ruckert C."/>
        </authorList>
    </citation>
    <scope>NUCLEOTIDE SEQUENCE</scope>
    <source>
        <strain evidence="2">CGMCC 4.7110</strain>
    </source>
</reference>
<name>A0A918CUQ9_9ACTN</name>
<comment type="caution">
    <text evidence="2">The sequence shown here is derived from an EMBL/GenBank/DDBJ whole genome shotgun (WGS) entry which is preliminary data.</text>
</comment>
<keyword evidence="1" id="KW-0812">Transmembrane</keyword>
<reference evidence="2" key="2">
    <citation type="submission" date="2020-09" db="EMBL/GenBank/DDBJ databases">
        <authorList>
            <person name="Sun Q."/>
            <person name="Zhou Y."/>
        </authorList>
    </citation>
    <scope>NUCLEOTIDE SEQUENCE</scope>
    <source>
        <strain evidence="2">CGMCC 4.7110</strain>
    </source>
</reference>
<protein>
    <submittedName>
        <fullName evidence="2">Uncharacterized protein</fullName>
    </submittedName>
</protein>
<feature type="transmembrane region" description="Helical" evidence="1">
    <location>
        <begin position="354"/>
        <end position="374"/>
    </location>
</feature>
<feature type="transmembrane region" description="Helical" evidence="1">
    <location>
        <begin position="56"/>
        <end position="76"/>
    </location>
</feature>
<dbReference type="RefSeq" id="WP_189266690.1">
    <property type="nucleotide sequence ID" value="NZ_BMML01000018.1"/>
</dbReference>
<organism evidence="2 3">
    <name type="scientific">Streptomyces fuscichromogenes</name>
    <dbReference type="NCBI Taxonomy" id="1324013"/>
    <lineage>
        <taxon>Bacteria</taxon>
        <taxon>Bacillati</taxon>
        <taxon>Actinomycetota</taxon>
        <taxon>Actinomycetes</taxon>
        <taxon>Kitasatosporales</taxon>
        <taxon>Streptomycetaceae</taxon>
        <taxon>Streptomyces</taxon>
    </lineage>
</organism>
<keyword evidence="1" id="KW-0472">Membrane</keyword>
<feature type="transmembrane region" description="Helical" evidence="1">
    <location>
        <begin position="299"/>
        <end position="323"/>
    </location>
</feature>
<feature type="transmembrane region" description="Helical" evidence="1">
    <location>
        <begin position="17"/>
        <end position="36"/>
    </location>
</feature>